<feature type="domain" description="HMA" evidence="2">
    <location>
        <begin position="23"/>
        <end position="88"/>
    </location>
</feature>
<accession>A0A8J8FBI1</accession>
<comment type="caution">
    <text evidence="3">The sequence shown here is derived from an EMBL/GenBank/DDBJ whole genome shotgun (WGS) entry which is preliminary data.</text>
</comment>
<evidence type="ECO:0000313" key="3">
    <source>
        <dbReference type="EMBL" id="NNV54973.1"/>
    </source>
</evidence>
<feature type="chain" id="PRO_5035181880" description="HMA domain-containing protein" evidence="1">
    <location>
        <begin position="22"/>
        <end position="169"/>
    </location>
</feature>
<dbReference type="Gene3D" id="3.30.70.100">
    <property type="match status" value="1"/>
</dbReference>
<name>A0A8J8FBI1_9BACT</name>
<evidence type="ECO:0000259" key="2">
    <source>
        <dbReference type="PROSITE" id="PS50846"/>
    </source>
</evidence>
<dbReference type="EMBL" id="WHPF01000004">
    <property type="protein sequence ID" value="NNV54973.1"/>
    <property type="molecule type" value="Genomic_DNA"/>
</dbReference>
<sequence length="169" mass="18123">MKKYIAVLTTAFSLIVFLAGAQTTTDTIKVWGNCGSCKEHIETAALSAGATTADWNKTSKLLVVSYNATKTSNTKIQEKIAGAGYDTQDKKAKEADYKKLDKCCQYDRPAAKGNSAANNNNTMKCCGDADKCAKMDNCCKKDTAMACCNDMKDATAKQSCCNGKDCGKM</sequence>
<gene>
    <name evidence="3" type="ORF">GD597_05835</name>
</gene>
<dbReference type="RefSeq" id="WP_216368523.1">
    <property type="nucleotide sequence ID" value="NZ_WHPF01000004.1"/>
</dbReference>
<proteinExistence type="predicted"/>
<dbReference type="Proteomes" id="UP000598971">
    <property type="component" value="Unassembled WGS sequence"/>
</dbReference>
<dbReference type="AlphaFoldDB" id="A0A8J8FBI1"/>
<dbReference type="GO" id="GO:0046872">
    <property type="term" value="F:metal ion binding"/>
    <property type="evidence" value="ECO:0007669"/>
    <property type="project" value="InterPro"/>
</dbReference>
<evidence type="ECO:0000313" key="4">
    <source>
        <dbReference type="Proteomes" id="UP000598971"/>
    </source>
</evidence>
<dbReference type="Pfam" id="PF00403">
    <property type="entry name" value="HMA"/>
    <property type="match status" value="1"/>
</dbReference>
<organism evidence="3 4">
    <name type="scientific">Limnovirga soli</name>
    <dbReference type="NCBI Taxonomy" id="2656915"/>
    <lineage>
        <taxon>Bacteria</taxon>
        <taxon>Pseudomonadati</taxon>
        <taxon>Bacteroidota</taxon>
        <taxon>Chitinophagia</taxon>
        <taxon>Chitinophagales</taxon>
        <taxon>Chitinophagaceae</taxon>
        <taxon>Limnovirga</taxon>
    </lineage>
</organism>
<dbReference type="SUPFAM" id="SSF55008">
    <property type="entry name" value="HMA, heavy metal-associated domain"/>
    <property type="match status" value="1"/>
</dbReference>
<keyword evidence="1" id="KW-0732">Signal</keyword>
<dbReference type="InterPro" id="IPR006121">
    <property type="entry name" value="HMA_dom"/>
</dbReference>
<keyword evidence="4" id="KW-1185">Reference proteome</keyword>
<feature type="signal peptide" evidence="1">
    <location>
        <begin position="1"/>
        <end position="21"/>
    </location>
</feature>
<evidence type="ECO:0000256" key="1">
    <source>
        <dbReference type="SAM" id="SignalP"/>
    </source>
</evidence>
<dbReference type="CDD" id="cd00371">
    <property type="entry name" value="HMA"/>
    <property type="match status" value="1"/>
</dbReference>
<reference evidence="3" key="1">
    <citation type="submission" date="2019-10" db="EMBL/GenBank/DDBJ databases">
        <title>Draft genome sequence of Panacibacter sp. KCS-6.</title>
        <authorList>
            <person name="Yim K.J."/>
        </authorList>
    </citation>
    <scope>NUCLEOTIDE SEQUENCE</scope>
    <source>
        <strain evidence="3">KCS-6</strain>
    </source>
</reference>
<protein>
    <recommendedName>
        <fullName evidence="2">HMA domain-containing protein</fullName>
    </recommendedName>
</protein>
<dbReference type="InterPro" id="IPR036163">
    <property type="entry name" value="HMA_dom_sf"/>
</dbReference>
<dbReference type="PROSITE" id="PS50846">
    <property type="entry name" value="HMA_2"/>
    <property type="match status" value="1"/>
</dbReference>